<reference evidence="14 15" key="1">
    <citation type="submission" date="2016-06" db="EMBL/GenBank/DDBJ databases">
        <title>Three novel species with peptidoglycan cell walls form the new genus Lacunisphaera gen. nov. in the family Opitutaceae of the verrucomicrobial subdivision 4.</title>
        <authorList>
            <person name="Rast P."/>
            <person name="Gloeckner I."/>
            <person name="Jogler M."/>
            <person name="Boedeker C."/>
            <person name="Jeske O."/>
            <person name="Wiegand S."/>
            <person name="Reinhardt R."/>
            <person name="Schumann P."/>
            <person name="Rohde M."/>
            <person name="Spring S."/>
            <person name="Gloeckner F.O."/>
            <person name="Jogler C."/>
        </authorList>
    </citation>
    <scope>NUCLEOTIDE SEQUENCE [LARGE SCALE GENOMIC DNA]</scope>
    <source>
        <strain evidence="14 15">IG16b</strain>
    </source>
</reference>
<keyword evidence="8 10" id="KW-0472">Membrane</keyword>
<evidence type="ECO:0000259" key="13">
    <source>
        <dbReference type="Pfam" id="PF07715"/>
    </source>
</evidence>
<evidence type="ECO:0000256" key="6">
    <source>
        <dbReference type="ARBA" id="ARBA00023065"/>
    </source>
</evidence>
<evidence type="ECO:0000256" key="11">
    <source>
        <dbReference type="RuleBase" id="RU003357"/>
    </source>
</evidence>
<proteinExistence type="inferred from homology"/>
<dbReference type="Pfam" id="PF07715">
    <property type="entry name" value="Plug"/>
    <property type="match status" value="1"/>
</dbReference>
<comment type="similarity">
    <text evidence="10 11">Belongs to the TonB-dependent receptor family.</text>
</comment>
<name>A0A1D8AUF0_9BACT</name>
<dbReference type="PROSITE" id="PS52016">
    <property type="entry name" value="TONB_DEPENDENT_REC_3"/>
    <property type="match status" value="1"/>
</dbReference>
<sequence>MPSAPLRPVLLLLALAGGLPLAAQTIVLPTVVISAARTAEAPDQVPFSVALLSGDQLRASPAATPDGALRAVPGFSLFRRSDSLSANPTAQGVSLRGLGPSGASRSLVLLDGVPLNDPFGGWVAWSKVPREALAGAEVVRGGGATAWGNAALGGIVQLLTETAPTRDSSRGIPAGRLAVAGGSFATHRAEVVVNQPVGAGTFQFSARDFATDGFHLVTPEDRGAIDRPAASEHRWFAGRWRQEISPGTQLSVTARTYDEDRNNGTPYQQNSSREDFASVSLARQPGADFAWEALAYAQDQSFASTFSSVNPTRTAETPASNQFAVPATAYGAAWTGVWKSTPDARTSAGLDWRRVRGETREHYTYSAGAFTRERVAGGTQEIAGLFALHERALAPGLRATLGGRLDAWRELAGHRRETERATGNVLRHDTYADRDGVEFSPSAGLVWAAAPGWRVRAAAQHAFRRPTLNELYRPFRVGNVITEANAALATERATSAELGVDYASPTLALGAAVFWNDLRDAVGNVTLHRGPGSFPIVGFVPAGGLGRQRLNLDRTRVQGLELWARWTPAAALSLTADYLYNDATVRVARAAPALAGRRLAQVPQHVAAFGASWSPARAVTLTPRVRFLGRQFEDDENLLRLGAALIVDLGASYQLTEKVELFLNAENLTDERIETGRSADGLVNTGTPRLVLGGVRCAW</sequence>
<dbReference type="SUPFAM" id="SSF56935">
    <property type="entry name" value="Porins"/>
    <property type="match status" value="1"/>
</dbReference>
<evidence type="ECO:0000256" key="5">
    <source>
        <dbReference type="ARBA" id="ARBA00022729"/>
    </source>
</evidence>
<dbReference type="Pfam" id="PF00593">
    <property type="entry name" value="TonB_dep_Rec_b-barrel"/>
    <property type="match status" value="1"/>
</dbReference>
<keyword evidence="9 10" id="KW-0998">Cell outer membrane</keyword>
<evidence type="ECO:0000313" key="14">
    <source>
        <dbReference type="EMBL" id="AOS44519.1"/>
    </source>
</evidence>
<dbReference type="InterPro" id="IPR012910">
    <property type="entry name" value="Plug_dom"/>
</dbReference>
<dbReference type="KEGG" id="obg:Verru16b_01581"/>
<evidence type="ECO:0000256" key="4">
    <source>
        <dbReference type="ARBA" id="ARBA00022692"/>
    </source>
</evidence>
<dbReference type="GO" id="GO:0044718">
    <property type="term" value="P:siderophore transmembrane transport"/>
    <property type="evidence" value="ECO:0007669"/>
    <property type="project" value="TreeGrafter"/>
</dbReference>
<keyword evidence="6" id="KW-0406">Ion transport</keyword>
<evidence type="ECO:0000256" key="9">
    <source>
        <dbReference type="ARBA" id="ARBA00023237"/>
    </source>
</evidence>
<evidence type="ECO:0000256" key="10">
    <source>
        <dbReference type="PROSITE-ProRule" id="PRU01360"/>
    </source>
</evidence>
<gene>
    <name evidence="14" type="primary">cirA_5</name>
    <name evidence="14" type="ORF">Verru16b_01581</name>
</gene>
<dbReference type="InterPro" id="IPR039426">
    <property type="entry name" value="TonB-dep_rcpt-like"/>
</dbReference>
<dbReference type="GO" id="GO:0015344">
    <property type="term" value="F:siderophore uptake transmembrane transporter activity"/>
    <property type="evidence" value="ECO:0007669"/>
    <property type="project" value="TreeGrafter"/>
</dbReference>
<evidence type="ECO:0000313" key="15">
    <source>
        <dbReference type="Proteomes" id="UP000095228"/>
    </source>
</evidence>
<protein>
    <submittedName>
        <fullName evidence="14">Colicin I receptor</fullName>
    </submittedName>
</protein>
<dbReference type="PANTHER" id="PTHR30069:SF53">
    <property type="entry name" value="COLICIN I RECEPTOR-RELATED"/>
    <property type="match status" value="1"/>
</dbReference>
<dbReference type="STRING" id="1838286.Verru16b_01581"/>
<dbReference type="InterPro" id="IPR036942">
    <property type="entry name" value="Beta-barrel_TonB_sf"/>
</dbReference>
<keyword evidence="5" id="KW-0732">Signal</keyword>
<keyword evidence="15" id="KW-1185">Reference proteome</keyword>
<dbReference type="Gene3D" id="2.40.170.20">
    <property type="entry name" value="TonB-dependent receptor, beta-barrel domain"/>
    <property type="match status" value="1"/>
</dbReference>
<organism evidence="14 15">
    <name type="scientific">Lacunisphaera limnophila</name>
    <dbReference type="NCBI Taxonomy" id="1838286"/>
    <lineage>
        <taxon>Bacteria</taxon>
        <taxon>Pseudomonadati</taxon>
        <taxon>Verrucomicrobiota</taxon>
        <taxon>Opitutia</taxon>
        <taxon>Opitutales</taxon>
        <taxon>Opitutaceae</taxon>
        <taxon>Lacunisphaera</taxon>
    </lineage>
</organism>
<evidence type="ECO:0000256" key="2">
    <source>
        <dbReference type="ARBA" id="ARBA00022448"/>
    </source>
</evidence>
<dbReference type="GO" id="GO:0009279">
    <property type="term" value="C:cell outer membrane"/>
    <property type="evidence" value="ECO:0007669"/>
    <property type="project" value="UniProtKB-SubCell"/>
</dbReference>
<comment type="subcellular location">
    <subcellularLocation>
        <location evidence="1 10">Cell outer membrane</location>
        <topology evidence="1 10">Multi-pass membrane protein</topology>
    </subcellularLocation>
</comment>
<feature type="domain" description="TonB-dependent receptor-like beta-barrel" evidence="12">
    <location>
        <begin position="238"/>
        <end position="668"/>
    </location>
</feature>
<dbReference type="InterPro" id="IPR000531">
    <property type="entry name" value="Beta-barrel_TonB"/>
</dbReference>
<keyword evidence="14" id="KW-0675">Receptor</keyword>
<dbReference type="Gene3D" id="2.170.130.10">
    <property type="entry name" value="TonB-dependent receptor, plug domain"/>
    <property type="match status" value="1"/>
</dbReference>
<evidence type="ECO:0000256" key="7">
    <source>
        <dbReference type="ARBA" id="ARBA00023077"/>
    </source>
</evidence>
<keyword evidence="3 10" id="KW-1134">Transmembrane beta strand</keyword>
<feature type="domain" description="TonB-dependent receptor plug" evidence="13">
    <location>
        <begin position="44"/>
        <end position="155"/>
    </location>
</feature>
<dbReference type="PANTHER" id="PTHR30069">
    <property type="entry name" value="TONB-DEPENDENT OUTER MEMBRANE RECEPTOR"/>
    <property type="match status" value="1"/>
</dbReference>
<dbReference type="AlphaFoldDB" id="A0A1D8AUF0"/>
<evidence type="ECO:0000256" key="3">
    <source>
        <dbReference type="ARBA" id="ARBA00022452"/>
    </source>
</evidence>
<dbReference type="RefSeq" id="WP_069961758.1">
    <property type="nucleotide sequence ID" value="NZ_CP016094.1"/>
</dbReference>
<dbReference type="Proteomes" id="UP000095228">
    <property type="component" value="Chromosome"/>
</dbReference>
<dbReference type="InterPro" id="IPR037066">
    <property type="entry name" value="Plug_dom_sf"/>
</dbReference>
<keyword evidence="2 10" id="KW-0813">Transport</keyword>
<dbReference type="PATRIC" id="fig|1838286.3.peg.1598"/>
<dbReference type="CDD" id="cd01347">
    <property type="entry name" value="ligand_gated_channel"/>
    <property type="match status" value="1"/>
</dbReference>
<evidence type="ECO:0000259" key="12">
    <source>
        <dbReference type="Pfam" id="PF00593"/>
    </source>
</evidence>
<dbReference type="EMBL" id="CP016094">
    <property type="protein sequence ID" value="AOS44519.1"/>
    <property type="molecule type" value="Genomic_DNA"/>
</dbReference>
<evidence type="ECO:0000256" key="8">
    <source>
        <dbReference type="ARBA" id="ARBA00023136"/>
    </source>
</evidence>
<keyword evidence="4 10" id="KW-0812">Transmembrane</keyword>
<evidence type="ECO:0000256" key="1">
    <source>
        <dbReference type="ARBA" id="ARBA00004571"/>
    </source>
</evidence>
<accession>A0A1D8AUF0</accession>
<keyword evidence="7 11" id="KW-0798">TonB box</keyword>